<evidence type="ECO:0000313" key="5">
    <source>
        <dbReference type="Proteomes" id="UP000318758"/>
    </source>
</evidence>
<dbReference type="AlphaFoldDB" id="A0AAC9U354"/>
<dbReference type="Pfam" id="PF14163">
    <property type="entry name" value="SieB"/>
    <property type="match status" value="1"/>
</dbReference>
<reference evidence="2 4" key="1">
    <citation type="submission" date="2017-06" db="EMBL/GenBank/DDBJ databases">
        <title>Complete genome sequence of Shewanella marisflavi EP1 associated with anaerobic 2,4-dinitrotoluene reduction and salt tolerance.</title>
        <authorList>
            <person name="Huang J."/>
        </authorList>
    </citation>
    <scope>NUCLEOTIDE SEQUENCE [LARGE SCALE GENOMIC DNA]</scope>
    <source>
        <strain evidence="2 4">EP1</strain>
    </source>
</reference>
<keyword evidence="1" id="KW-1133">Transmembrane helix</keyword>
<gene>
    <name evidence="2" type="ORF">CFF01_16035</name>
    <name evidence="3" type="ORF">FGA12_16025</name>
</gene>
<protein>
    <recommendedName>
        <fullName evidence="6">Superinfection exclusion protein B</fullName>
    </recommendedName>
</protein>
<dbReference type="InterPro" id="IPR025982">
    <property type="entry name" value="SieB"/>
</dbReference>
<reference evidence="3 5" key="2">
    <citation type="submission" date="2019-06" db="EMBL/GenBank/DDBJ databases">
        <title>Complete genome of Shewanella marisflavi ECSMB14101, a mussel settlement-inducing bacterium isolated from East China Sea.</title>
        <authorList>
            <person name="Yang J."/>
            <person name="Liang X."/>
            <person name="Chang R."/>
            <person name="Peng L."/>
        </authorList>
    </citation>
    <scope>NUCLEOTIDE SEQUENCE [LARGE SCALE GENOMIC DNA]</scope>
    <source>
        <strain evidence="3 5">ECSMB14101</strain>
    </source>
</reference>
<sequence>MEKLNLMLFKQTSPKQVIFNLMLWLTLISSVLLFAPASLMRTLRLDDLVNQYAHFIGLGLIVGAAYLLTQVANYFLDEAIKHLKGKRTTETIEKKVRLLDPTERALLREFFLQGETVLTLPESEPAVQSLLKANILEYMGNKQQYAIHGPTADFKIAMEARSHLNRQVLRLPQGEPNPEQLQLLIKARPHFIHSVVPGRKHAA</sequence>
<organism evidence="2 4">
    <name type="scientific">Shewanella marisflavi</name>
    <dbReference type="NCBI Taxonomy" id="260364"/>
    <lineage>
        <taxon>Bacteria</taxon>
        <taxon>Pseudomonadati</taxon>
        <taxon>Pseudomonadota</taxon>
        <taxon>Gammaproteobacteria</taxon>
        <taxon>Alteromonadales</taxon>
        <taxon>Shewanellaceae</taxon>
        <taxon>Shewanella</taxon>
    </lineage>
</organism>
<dbReference type="Proteomes" id="UP000198233">
    <property type="component" value="Chromosome"/>
</dbReference>
<feature type="transmembrane region" description="Helical" evidence="1">
    <location>
        <begin position="52"/>
        <end position="76"/>
    </location>
</feature>
<name>A0AAC9U354_9GAMM</name>
<proteinExistence type="predicted"/>
<keyword evidence="1" id="KW-0472">Membrane</keyword>
<dbReference type="KEGG" id="smav:CFF01_16035"/>
<dbReference type="Proteomes" id="UP000318758">
    <property type="component" value="Chromosome"/>
</dbReference>
<keyword evidence="1" id="KW-0812">Transmembrane</keyword>
<evidence type="ECO:0000313" key="4">
    <source>
        <dbReference type="Proteomes" id="UP000198233"/>
    </source>
</evidence>
<keyword evidence="5" id="KW-1185">Reference proteome</keyword>
<feature type="transmembrane region" description="Helical" evidence="1">
    <location>
        <begin position="21"/>
        <end position="40"/>
    </location>
</feature>
<evidence type="ECO:0000313" key="3">
    <source>
        <dbReference type="EMBL" id="QDF76547.1"/>
    </source>
</evidence>
<dbReference type="RefSeq" id="WP_033537796.1">
    <property type="nucleotide sequence ID" value="NZ_CP022272.1"/>
</dbReference>
<evidence type="ECO:0000256" key="1">
    <source>
        <dbReference type="SAM" id="Phobius"/>
    </source>
</evidence>
<evidence type="ECO:0000313" key="2">
    <source>
        <dbReference type="EMBL" id="ASJ97977.1"/>
    </source>
</evidence>
<dbReference type="EMBL" id="CP041153">
    <property type="protein sequence ID" value="QDF76547.1"/>
    <property type="molecule type" value="Genomic_DNA"/>
</dbReference>
<accession>A0AAC9U354</accession>
<dbReference type="EMBL" id="CP022272">
    <property type="protein sequence ID" value="ASJ97977.1"/>
    <property type="molecule type" value="Genomic_DNA"/>
</dbReference>
<evidence type="ECO:0008006" key="6">
    <source>
        <dbReference type="Google" id="ProtNLM"/>
    </source>
</evidence>